<accession>A0ABW5IPJ8</accession>
<evidence type="ECO:0000313" key="2">
    <source>
        <dbReference type="Proteomes" id="UP001597544"/>
    </source>
</evidence>
<gene>
    <name evidence="1" type="ORF">ACFSRY_13680</name>
</gene>
<evidence type="ECO:0000313" key="1">
    <source>
        <dbReference type="EMBL" id="MFD2514922.1"/>
    </source>
</evidence>
<sequence>MKLKPFIYLFLPFILLLSSCDLEKDIDVKLPEHQPQLVVECYLQPGKPFRMTVMESSGYFDAPQAPFVPDAEVYITHNGRRIKLTYKPMVSKTTNLFHTHSSTEIMKGKPGDIFGLEVTDRKGRKVTGFTTILPVVPIQEVEWKFNEKGKAYLLTTFQDNGEAQNFYRYVTHRDSLHSDPERSFVATDNLTNGKRTSYGSAYDYEKGDTLIVSLYHIEKQYYDFINSTDDAKNANGNPFAQPSRIKSSVQGGIGIFTNLAFDRKRIVIH</sequence>
<protein>
    <submittedName>
        <fullName evidence="1">DUF4249 domain-containing protein</fullName>
    </submittedName>
</protein>
<dbReference type="InterPro" id="IPR025345">
    <property type="entry name" value="DUF4249"/>
</dbReference>
<dbReference type="RefSeq" id="WP_377508588.1">
    <property type="nucleotide sequence ID" value="NZ_JBHULU010000020.1"/>
</dbReference>
<dbReference type="Proteomes" id="UP001597544">
    <property type="component" value="Unassembled WGS sequence"/>
</dbReference>
<organism evidence="1 2">
    <name type="scientific">Pontibacter locisalis</name>
    <dbReference type="NCBI Taxonomy" id="1719035"/>
    <lineage>
        <taxon>Bacteria</taxon>
        <taxon>Pseudomonadati</taxon>
        <taxon>Bacteroidota</taxon>
        <taxon>Cytophagia</taxon>
        <taxon>Cytophagales</taxon>
        <taxon>Hymenobacteraceae</taxon>
        <taxon>Pontibacter</taxon>
    </lineage>
</organism>
<name>A0ABW5IPJ8_9BACT</name>
<reference evidence="2" key="1">
    <citation type="journal article" date="2019" name="Int. J. Syst. Evol. Microbiol.">
        <title>The Global Catalogue of Microorganisms (GCM) 10K type strain sequencing project: providing services to taxonomists for standard genome sequencing and annotation.</title>
        <authorList>
            <consortium name="The Broad Institute Genomics Platform"/>
            <consortium name="The Broad Institute Genome Sequencing Center for Infectious Disease"/>
            <person name="Wu L."/>
            <person name="Ma J."/>
        </authorList>
    </citation>
    <scope>NUCLEOTIDE SEQUENCE [LARGE SCALE GENOMIC DNA]</scope>
    <source>
        <strain evidence="2">KCTC 42498</strain>
    </source>
</reference>
<dbReference type="EMBL" id="JBHULU010000020">
    <property type="protein sequence ID" value="MFD2514922.1"/>
    <property type="molecule type" value="Genomic_DNA"/>
</dbReference>
<dbReference type="Pfam" id="PF14054">
    <property type="entry name" value="DUF4249"/>
    <property type="match status" value="1"/>
</dbReference>
<comment type="caution">
    <text evidence="1">The sequence shown here is derived from an EMBL/GenBank/DDBJ whole genome shotgun (WGS) entry which is preliminary data.</text>
</comment>
<dbReference type="PROSITE" id="PS51257">
    <property type="entry name" value="PROKAR_LIPOPROTEIN"/>
    <property type="match status" value="1"/>
</dbReference>
<proteinExistence type="predicted"/>
<keyword evidence="2" id="KW-1185">Reference proteome</keyword>